<dbReference type="EMBL" id="AVOT02002929">
    <property type="protein sequence ID" value="MBW0471969.1"/>
    <property type="molecule type" value="Genomic_DNA"/>
</dbReference>
<proteinExistence type="predicted"/>
<dbReference type="Gene3D" id="3.30.420.10">
    <property type="entry name" value="Ribonuclease H-like superfamily/Ribonuclease H"/>
    <property type="match status" value="1"/>
</dbReference>
<reference evidence="1" key="1">
    <citation type="submission" date="2021-03" db="EMBL/GenBank/DDBJ databases">
        <title>Draft genome sequence of rust myrtle Austropuccinia psidii MF-1, a brazilian biotype.</title>
        <authorList>
            <person name="Quecine M.C."/>
            <person name="Pachon D.M.R."/>
            <person name="Bonatelli M.L."/>
            <person name="Correr F.H."/>
            <person name="Franceschini L.M."/>
            <person name="Leite T.F."/>
            <person name="Margarido G.R.A."/>
            <person name="Almeida C.A."/>
            <person name="Ferrarezi J.A."/>
            <person name="Labate C.A."/>
        </authorList>
    </citation>
    <scope>NUCLEOTIDE SEQUENCE</scope>
    <source>
        <strain evidence="1">MF-1</strain>
    </source>
</reference>
<dbReference type="OrthoDB" id="3265515at2759"/>
<sequence>MGLSLAIEIVRQEIQKEIRNETIDLHNNKGKIYILSNNQGALRKVSNPDKPSPGQYLYLKVHKMLKSVQKVMSVNLWWLPGHSDIEGDELEDKAAKHAAENFLIQHYPVQPTIAKLTQVIASGNKTTKLPEEEQKKMKF</sequence>
<evidence type="ECO:0000313" key="2">
    <source>
        <dbReference type="Proteomes" id="UP000765509"/>
    </source>
</evidence>
<name>A0A9Q3GM36_9BASI</name>
<comment type="caution">
    <text evidence="1">The sequence shown here is derived from an EMBL/GenBank/DDBJ whole genome shotgun (WGS) entry which is preliminary data.</text>
</comment>
<dbReference type="InterPro" id="IPR036397">
    <property type="entry name" value="RNaseH_sf"/>
</dbReference>
<dbReference type="AlphaFoldDB" id="A0A9Q3GM36"/>
<organism evidence="1 2">
    <name type="scientific">Austropuccinia psidii MF-1</name>
    <dbReference type="NCBI Taxonomy" id="1389203"/>
    <lineage>
        <taxon>Eukaryota</taxon>
        <taxon>Fungi</taxon>
        <taxon>Dikarya</taxon>
        <taxon>Basidiomycota</taxon>
        <taxon>Pucciniomycotina</taxon>
        <taxon>Pucciniomycetes</taxon>
        <taxon>Pucciniales</taxon>
        <taxon>Sphaerophragmiaceae</taxon>
        <taxon>Austropuccinia</taxon>
    </lineage>
</organism>
<keyword evidence="2" id="KW-1185">Reference proteome</keyword>
<protein>
    <recommendedName>
        <fullName evidence="3">RNase H type-1 domain-containing protein</fullName>
    </recommendedName>
</protein>
<accession>A0A9Q3GM36</accession>
<dbReference type="GO" id="GO:0003676">
    <property type="term" value="F:nucleic acid binding"/>
    <property type="evidence" value="ECO:0007669"/>
    <property type="project" value="InterPro"/>
</dbReference>
<evidence type="ECO:0000313" key="1">
    <source>
        <dbReference type="EMBL" id="MBW0471969.1"/>
    </source>
</evidence>
<gene>
    <name evidence="1" type="ORF">O181_011684</name>
</gene>
<dbReference type="SUPFAM" id="SSF53098">
    <property type="entry name" value="Ribonuclease H-like"/>
    <property type="match status" value="1"/>
</dbReference>
<dbReference type="InterPro" id="IPR012337">
    <property type="entry name" value="RNaseH-like_sf"/>
</dbReference>
<evidence type="ECO:0008006" key="3">
    <source>
        <dbReference type="Google" id="ProtNLM"/>
    </source>
</evidence>
<dbReference type="Proteomes" id="UP000765509">
    <property type="component" value="Unassembled WGS sequence"/>
</dbReference>